<name>A0ABU7Q948_9ACTN</name>
<feature type="domain" description="Methyltransferase" evidence="4">
    <location>
        <begin position="61"/>
        <end position="157"/>
    </location>
</feature>
<dbReference type="Gene3D" id="3.40.50.150">
    <property type="entry name" value="Vaccinia Virus protein VP39"/>
    <property type="match status" value="1"/>
</dbReference>
<protein>
    <submittedName>
        <fullName evidence="5">Class I SAM-dependent methyltransferase</fullName>
        <ecNumber evidence="5">2.1.-.-</ecNumber>
    </submittedName>
</protein>
<comment type="caution">
    <text evidence="5">The sequence shown here is derived from an EMBL/GenBank/DDBJ whole genome shotgun (WGS) entry which is preliminary data.</text>
</comment>
<evidence type="ECO:0000256" key="2">
    <source>
        <dbReference type="ARBA" id="ARBA00022679"/>
    </source>
</evidence>
<dbReference type="CDD" id="cd02440">
    <property type="entry name" value="AdoMet_MTases"/>
    <property type="match status" value="1"/>
</dbReference>
<evidence type="ECO:0000256" key="3">
    <source>
        <dbReference type="SAM" id="MobiDB-lite"/>
    </source>
</evidence>
<dbReference type="PANTHER" id="PTHR43861">
    <property type="entry name" value="TRANS-ACONITATE 2-METHYLTRANSFERASE-RELATED"/>
    <property type="match status" value="1"/>
</dbReference>
<accession>A0ABU7Q948</accession>
<evidence type="ECO:0000259" key="4">
    <source>
        <dbReference type="Pfam" id="PF13649"/>
    </source>
</evidence>
<gene>
    <name evidence="5" type="ORF">V2J94_39645</name>
</gene>
<dbReference type="Proteomes" id="UP001354709">
    <property type="component" value="Unassembled WGS sequence"/>
</dbReference>
<keyword evidence="2 5" id="KW-0808">Transferase</keyword>
<dbReference type="PANTHER" id="PTHR43861:SF1">
    <property type="entry name" value="TRANS-ACONITATE 2-METHYLTRANSFERASE"/>
    <property type="match status" value="1"/>
</dbReference>
<dbReference type="EMBL" id="JAZBJO010000041">
    <property type="protein sequence ID" value="MEE4597918.1"/>
    <property type="molecule type" value="Genomic_DNA"/>
</dbReference>
<proteinExistence type="predicted"/>
<evidence type="ECO:0000313" key="6">
    <source>
        <dbReference type="Proteomes" id="UP001354709"/>
    </source>
</evidence>
<keyword evidence="1 5" id="KW-0489">Methyltransferase</keyword>
<organism evidence="5 6">
    <name type="scientific">Streptomyces asiaticus subsp. ignotus</name>
    <dbReference type="NCBI Taxonomy" id="3098222"/>
    <lineage>
        <taxon>Bacteria</taxon>
        <taxon>Bacillati</taxon>
        <taxon>Actinomycetota</taxon>
        <taxon>Actinomycetes</taxon>
        <taxon>Kitasatosporales</taxon>
        <taxon>Streptomycetaceae</taxon>
        <taxon>Streptomyces</taxon>
        <taxon>Streptomyces violaceusniger group</taxon>
    </lineage>
</organism>
<dbReference type="EC" id="2.1.-.-" evidence="5"/>
<dbReference type="GO" id="GO:0032259">
    <property type="term" value="P:methylation"/>
    <property type="evidence" value="ECO:0007669"/>
    <property type="project" value="UniProtKB-KW"/>
</dbReference>
<dbReference type="InterPro" id="IPR041698">
    <property type="entry name" value="Methyltransf_25"/>
</dbReference>
<feature type="region of interest" description="Disordered" evidence="3">
    <location>
        <begin position="1"/>
        <end position="23"/>
    </location>
</feature>
<dbReference type="RefSeq" id="WP_330814842.1">
    <property type="nucleotide sequence ID" value="NZ_JAZBJO010000041.1"/>
</dbReference>
<keyword evidence="6" id="KW-1185">Reference proteome</keyword>
<reference evidence="5 6" key="1">
    <citation type="submission" date="2023-11" db="EMBL/GenBank/DDBJ databases">
        <title>30 novel species of actinomycetes from the DSMZ collection.</title>
        <authorList>
            <person name="Nouioui I."/>
        </authorList>
    </citation>
    <scope>NUCLEOTIDE SEQUENCE [LARGE SCALE GENOMIC DNA]</scope>
    <source>
        <strain evidence="5 6">DSM 41524</strain>
    </source>
</reference>
<evidence type="ECO:0000313" key="5">
    <source>
        <dbReference type="EMBL" id="MEE4597918.1"/>
    </source>
</evidence>
<sequence>MTDHHHEHHHEHHHHHHGADGPDDSGWAELLDLDAEVLHTYLSEVTSQLAQLTQDDPPRRILDLGSGTGTGTLALLQRFEDAEAIAVDRSPDLLEHLRGKARARGVEDRVRTVQADLDDTWPDFGPVDLVWASASVHHLTDPDRGLREIFERLRPGGLLAVIEMAGFPRFLPEDVGRGRPGLEARCHAVQAQEHAERMPELGADWGPRLARAGFGIAVERPFTIDLRPPLPEPTGRYAQAFLRRVRSHVAARLSPDDLATLDHLIDSDGPDGVLRRDDLTVRAERTLWAARRP</sequence>
<feature type="compositionally biased region" description="Basic residues" evidence="3">
    <location>
        <begin position="1"/>
        <end position="17"/>
    </location>
</feature>
<dbReference type="SUPFAM" id="SSF53335">
    <property type="entry name" value="S-adenosyl-L-methionine-dependent methyltransferases"/>
    <property type="match status" value="1"/>
</dbReference>
<dbReference type="GO" id="GO:0008168">
    <property type="term" value="F:methyltransferase activity"/>
    <property type="evidence" value="ECO:0007669"/>
    <property type="project" value="UniProtKB-KW"/>
</dbReference>
<dbReference type="InterPro" id="IPR029063">
    <property type="entry name" value="SAM-dependent_MTases_sf"/>
</dbReference>
<dbReference type="Pfam" id="PF13649">
    <property type="entry name" value="Methyltransf_25"/>
    <property type="match status" value="1"/>
</dbReference>
<evidence type="ECO:0000256" key="1">
    <source>
        <dbReference type="ARBA" id="ARBA00022603"/>
    </source>
</evidence>